<protein>
    <submittedName>
        <fullName evidence="2">Uncharacterized protein</fullName>
    </submittedName>
</protein>
<dbReference type="Proteomes" id="UP000622707">
    <property type="component" value="Unassembled WGS sequence"/>
</dbReference>
<feature type="compositionally biased region" description="Basic and acidic residues" evidence="1">
    <location>
        <begin position="1"/>
        <end position="23"/>
    </location>
</feature>
<evidence type="ECO:0000313" key="3">
    <source>
        <dbReference type="Proteomes" id="UP000622707"/>
    </source>
</evidence>
<gene>
    <name evidence="2" type="ORF">JI746_19195</name>
</gene>
<dbReference type="EMBL" id="JAEQND010000011">
    <property type="protein sequence ID" value="MBL0427248.1"/>
    <property type="molecule type" value="Genomic_DNA"/>
</dbReference>
<evidence type="ECO:0000313" key="2">
    <source>
        <dbReference type="EMBL" id="MBL0427248.1"/>
    </source>
</evidence>
<feature type="region of interest" description="Disordered" evidence="1">
    <location>
        <begin position="1"/>
        <end position="52"/>
    </location>
</feature>
<comment type="caution">
    <text evidence="2">The sequence shown here is derived from an EMBL/GenBank/DDBJ whole genome shotgun (WGS) entry which is preliminary data.</text>
</comment>
<sequence>MQMLSEFEKFGDDRFGARPRDEAAGGTGAKPAGPELLGSAKAPVATTEGRGDRHTISLTTAYGEVVAEEDVADADYGAALRRIYDEAVPRANAIVVLDGVMHTRNSFLEFVREFNDWAARQRGTTAAA</sequence>
<organism evidence="2 3">
    <name type="scientific">Ramlibacter alkalitolerans</name>
    <dbReference type="NCBI Taxonomy" id="2039631"/>
    <lineage>
        <taxon>Bacteria</taxon>
        <taxon>Pseudomonadati</taxon>
        <taxon>Pseudomonadota</taxon>
        <taxon>Betaproteobacteria</taxon>
        <taxon>Burkholderiales</taxon>
        <taxon>Comamonadaceae</taxon>
        <taxon>Ramlibacter</taxon>
    </lineage>
</organism>
<keyword evidence="3" id="KW-1185">Reference proteome</keyword>
<proteinExistence type="predicted"/>
<accession>A0ABS1JSQ3</accession>
<name>A0ABS1JSQ3_9BURK</name>
<evidence type="ECO:0000256" key="1">
    <source>
        <dbReference type="SAM" id="MobiDB-lite"/>
    </source>
</evidence>
<dbReference type="RefSeq" id="WP_201691882.1">
    <property type="nucleotide sequence ID" value="NZ_JAEQND010000011.1"/>
</dbReference>
<reference evidence="2 3" key="1">
    <citation type="journal article" date="2017" name="Int. J. Syst. Evol. Microbiol.">
        <title>Ramlibacter alkalitolerans sp. nov., alkali-tolerant bacterium isolated from soil of ginseng.</title>
        <authorList>
            <person name="Lee D.H."/>
            <person name="Cha C.J."/>
        </authorList>
    </citation>
    <scope>NUCLEOTIDE SEQUENCE [LARGE SCALE GENOMIC DNA]</scope>
    <source>
        <strain evidence="2 3">KACC 19305</strain>
    </source>
</reference>